<feature type="transmembrane region" description="Helical" evidence="6">
    <location>
        <begin position="199"/>
        <end position="221"/>
    </location>
</feature>
<evidence type="ECO:0000256" key="2">
    <source>
        <dbReference type="ARBA" id="ARBA00022692"/>
    </source>
</evidence>
<accession>A0A8H5LS36</accession>
<proteinExistence type="predicted"/>
<dbReference type="Proteomes" id="UP000559256">
    <property type="component" value="Unassembled WGS sequence"/>
</dbReference>
<sequence length="381" mass="42845">MRRRSGNFNARSENYSVRLVPREEQSERLDIPAHSEDLGYTPDDAGHASPPCMSRSSTLDSGNTLVSSSVPDKVLHWSKFPKPCNLKRPSISQKHVTGIGMARAAANAMQEGRGLGFNGAGKWTGSKWCLVFSVISVFVYGTVALVLAVLTWFRAWDHADVILVVDFDIIVLLTLSAVLLLFTSLFGLTGTLLNSRPILAIYTLLLWPSLISMLAVGYISFKRYDFRLDKKLNLYWSEYFTPLGRLMIQNSLRCCGYYNPLHSATLSSKCYPRTRLPGCKGKLFRFEKDNLGRIWAATFSVVPLHLLVMIVALLCSNHVSRTFGKGLMPRAYRLNQIDLHQDAEKIENELRKAGVNKVRRPEWTRASSSATLKEDRMPLLK</sequence>
<reference evidence="7 8" key="1">
    <citation type="journal article" date="2020" name="ISME J.">
        <title>Uncovering the hidden diversity of litter-decomposition mechanisms in mushroom-forming fungi.</title>
        <authorList>
            <person name="Floudas D."/>
            <person name="Bentzer J."/>
            <person name="Ahren D."/>
            <person name="Johansson T."/>
            <person name="Persson P."/>
            <person name="Tunlid A."/>
        </authorList>
    </citation>
    <scope>NUCLEOTIDE SEQUENCE [LARGE SCALE GENOMIC DNA]</scope>
    <source>
        <strain evidence="7 8">CBS 291.85</strain>
    </source>
</reference>
<protein>
    <recommendedName>
        <fullName evidence="9">Tetraspanin Tsp2 family</fullName>
    </recommendedName>
</protein>
<comment type="subcellular location">
    <subcellularLocation>
        <location evidence="1">Membrane</location>
        <topology evidence="1">Multi-pass membrane protein</topology>
    </subcellularLocation>
</comment>
<keyword evidence="8" id="KW-1185">Reference proteome</keyword>
<dbReference type="Pfam" id="PF00335">
    <property type="entry name" value="Tetraspanin"/>
    <property type="match status" value="1"/>
</dbReference>
<evidence type="ECO:0000256" key="5">
    <source>
        <dbReference type="SAM" id="MobiDB-lite"/>
    </source>
</evidence>
<feature type="transmembrane region" description="Helical" evidence="6">
    <location>
        <begin position="128"/>
        <end position="155"/>
    </location>
</feature>
<dbReference type="AlphaFoldDB" id="A0A8H5LS36"/>
<keyword evidence="3 6" id="KW-1133">Transmembrane helix</keyword>
<feature type="transmembrane region" description="Helical" evidence="6">
    <location>
        <begin position="294"/>
        <end position="315"/>
    </location>
</feature>
<evidence type="ECO:0000256" key="4">
    <source>
        <dbReference type="ARBA" id="ARBA00023136"/>
    </source>
</evidence>
<gene>
    <name evidence="7" type="ORF">D9758_003788</name>
</gene>
<dbReference type="EMBL" id="JAACJM010000019">
    <property type="protein sequence ID" value="KAF5367462.1"/>
    <property type="molecule type" value="Genomic_DNA"/>
</dbReference>
<comment type="caution">
    <text evidence="7">The sequence shown here is derived from an EMBL/GenBank/DDBJ whole genome shotgun (WGS) entry which is preliminary data.</text>
</comment>
<feature type="region of interest" description="Disordered" evidence="5">
    <location>
        <begin position="15"/>
        <end position="56"/>
    </location>
</feature>
<dbReference type="GO" id="GO:0016020">
    <property type="term" value="C:membrane"/>
    <property type="evidence" value="ECO:0007669"/>
    <property type="project" value="UniProtKB-SubCell"/>
</dbReference>
<dbReference type="OrthoDB" id="2156690at2759"/>
<evidence type="ECO:0000256" key="6">
    <source>
        <dbReference type="SAM" id="Phobius"/>
    </source>
</evidence>
<evidence type="ECO:0000256" key="1">
    <source>
        <dbReference type="ARBA" id="ARBA00004141"/>
    </source>
</evidence>
<feature type="transmembrane region" description="Helical" evidence="6">
    <location>
        <begin position="161"/>
        <end position="187"/>
    </location>
</feature>
<name>A0A8H5LS36_9AGAR</name>
<evidence type="ECO:0000313" key="8">
    <source>
        <dbReference type="Proteomes" id="UP000559256"/>
    </source>
</evidence>
<evidence type="ECO:0000313" key="7">
    <source>
        <dbReference type="EMBL" id="KAF5367462.1"/>
    </source>
</evidence>
<keyword evidence="2 6" id="KW-0812">Transmembrane</keyword>
<feature type="compositionally biased region" description="Basic and acidic residues" evidence="5">
    <location>
        <begin position="20"/>
        <end position="37"/>
    </location>
</feature>
<organism evidence="7 8">
    <name type="scientific">Tetrapyrgos nigripes</name>
    <dbReference type="NCBI Taxonomy" id="182062"/>
    <lineage>
        <taxon>Eukaryota</taxon>
        <taxon>Fungi</taxon>
        <taxon>Dikarya</taxon>
        <taxon>Basidiomycota</taxon>
        <taxon>Agaricomycotina</taxon>
        <taxon>Agaricomycetes</taxon>
        <taxon>Agaricomycetidae</taxon>
        <taxon>Agaricales</taxon>
        <taxon>Marasmiineae</taxon>
        <taxon>Marasmiaceae</taxon>
        <taxon>Tetrapyrgos</taxon>
    </lineage>
</organism>
<evidence type="ECO:0000256" key="3">
    <source>
        <dbReference type="ARBA" id="ARBA00022989"/>
    </source>
</evidence>
<keyword evidence="4 6" id="KW-0472">Membrane</keyword>
<dbReference type="InterPro" id="IPR018499">
    <property type="entry name" value="Tetraspanin/Peripherin"/>
</dbReference>
<evidence type="ECO:0008006" key="9">
    <source>
        <dbReference type="Google" id="ProtNLM"/>
    </source>
</evidence>